<reference evidence="2 3" key="1">
    <citation type="submission" date="2024-09" db="EMBL/GenBank/DDBJ databases">
        <authorList>
            <person name="Sun Q."/>
            <person name="Mori K."/>
        </authorList>
    </citation>
    <scope>NUCLEOTIDE SEQUENCE [LARGE SCALE GENOMIC DNA]</scope>
    <source>
        <strain evidence="2 3">CGMCC 1.15906</strain>
    </source>
</reference>
<dbReference type="EMBL" id="JBHLTC010000036">
    <property type="protein sequence ID" value="MFC0627973.1"/>
    <property type="molecule type" value="Genomic_DNA"/>
</dbReference>
<dbReference type="Pfam" id="PF01909">
    <property type="entry name" value="NTP_transf_2"/>
    <property type="match status" value="1"/>
</dbReference>
<accession>A0ABV6QTJ5</accession>
<organism evidence="2 3">
    <name type="scientific">Kribbella deserti</name>
    <dbReference type="NCBI Taxonomy" id="1926257"/>
    <lineage>
        <taxon>Bacteria</taxon>
        <taxon>Bacillati</taxon>
        <taxon>Actinomycetota</taxon>
        <taxon>Actinomycetes</taxon>
        <taxon>Propionibacteriales</taxon>
        <taxon>Kribbellaceae</taxon>
        <taxon>Kribbella</taxon>
    </lineage>
</organism>
<protein>
    <submittedName>
        <fullName evidence="2">Nucleotidyltransferase domain-containing protein</fullName>
    </submittedName>
</protein>
<name>A0ABV6QTJ5_9ACTN</name>
<proteinExistence type="predicted"/>
<sequence>MEALEVAARLVGERFPGALAAWLGGSVARGTATRTSDLEITVLLAGPPAPYRESLEYGGWPVELFVHTEASLALDDLLGASGNDECAAIAATRWADAAELLLLGDGWWIGIGKGVLRELQAYDGAHGTTYGRSLVAGLRSAANGDIGPLVMAVEGVLDARGGRLFGGFHLAAELDVGVHSSESAL</sequence>
<dbReference type="InterPro" id="IPR002934">
    <property type="entry name" value="Polymerase_NTP_transf_dom"/>
</dbReference>
<evidence type="ECO:0000259" key="1">
    <source>
        <dbReference type="Pfam" id="PF01909"/>
    </source>
</evidence>
<keyword evidence="3" id="KW-1185">Reference proteome</keyword>
<dbReference type="Proteomes" id="UP001589890">
    <property type="component" value="Unassembled WGS sequence"/>
</dbReference>
<dbReference type="RefSeq" id="WP_380053308.1">
    <property type="nucleotide sequence ID" value="NZ_JBHLTC010000036.1"/>
</dbReference>
<evidence type="ECO:0000313" key="3">
    <source>
        <dbReference type="Proteomes" id="UP001589890"/>
    </source>
</evidence>
<dbReference type="SUPFAM" id="SSF81301">
    <property type="entry name" value="Nucleotidyltransferase"/>
    <property type="match status" value="1"/>
</dbReference>
<dbReference type="CDD" id="cd05403">
    <property type="entry name" value="NT_KNTase_like"/>
    <property type="match status" value="1"/>
</dbReference>
<feature type="domain" description="Polymerase nucleotidyl transferase" evidence="1">
    <location>
        <begin position="11"/>
        <end position="57"/>
    </location>
</feature>
<dbReference type="Gene3D" id="3.30.460.10">
    <property type="entry name" value="Beta Polymerase, domain 2"/>
    <property type="match status" value="1"/>
</dbReference>
<dbReference type="InterPro" id="IPR043519">
    <property type="entry name" value="NT_sf"/>
</dbReference>
<comment type="caution">
    <text evidence="2">The sequence shown here is derived from an EMBL/GenBank/DDBJ whole genome shotgun (WGS) entry which is preliminary data.</text>
</comment>
<evidence type="ECO:0000313" key="2">
    <source>
        <dbReference type="EMBL" id="MFC0627973.1"/>
    </source>
</evidence>
<gene>
    <name evidence="2" type="ORF">ACFFGN_28125</name>
</gene>